<evidence type="ECO:0000313" key="2">
    <source>
        <dbReference type="EMBL" id="KZD00025.1"/>
    </source>
</evidence>
<feature type="compositionally biased region" description="Basic and acidic residues" evidence="1">
    <location>
        <begin position="42"/>
        <end position="56"/>
    </location>
</feature>
<reference evidence="2 3" key="1">
    <citation type="submission" date="2015-12" db="EMBL/GenBank/DDBJ databases">
        <title>Genome sequence of Thalassospira xiamenensis MCCC 1A03005.</title>
        <authorList>
            <person name="Lu L."/>
            <person name="Lai Q."/>
            <person name="Shao Z."/>
            <person name="Qian P."/>
        </authorList>
    </citation>
    <scope>NUCLEOTIDE SEQUENCE [LARGE SCALE GENOMIC DNA]</scope>
    <source>
        <strain evidence="2 3">MCCC 1A03005</strain>
    </source>
</reference>
<evidence type="ECO:0000256" key="1">
    <source>
        <dbReference type="SAM" id="MobiDB-lite"/>
    </source>
</evidence>
<dbReference type="PROSITE" id="PS51257">
    <property type="entry name" value="PROKAR_LIPOPROTEIN"/>
    <property type="match status" value="1"/>
</dbReference>
<comment type="caution">
    <text evidence="2">The sequence shown here is derived from an EMBL/GenBank/DDBJ whole genome shotgun (WGS) entry which is preliminary data.</text>
</comment>
<feature type="region of interest" description="Disordered" evidence="1">
    <location>
        <begin position="42"/>
        <end position="80"/>
    </location>
</feature>
<dbReference type="Proteomes" id="UP000076167">
    <property type="component" value="Unassembled WGS sequence"/>
</dbReference>
<gene>
    <name evidence="2" type="ORF">AUP40_21680</name>
</gene>
<proteinExistence type="predicted"/>
<organism evidence="2 3">
    <name type="scientific">Thalassospira xiamenensis</name>
    <dbReference type="NCBI Taxonomy" id="220697"/>
    <lineage>
        <taxon>Bacteria</taxon>
        <taxon>Pseudomonadati</taxon>
        <taxon>Pseudomonadota</taxon>
        <taxon>Alphaproteobacteria</taxon>
        <taxon>Rhodospirillales</taxon>
        <taxon>Thalassospiraceae</taxon>
        <taxon>Thalassospira</taxon>
    </lineage>
</organism>
<protein>
    <submittedName>
        <fullName evidence="2">Uncharacterized protein</fullName>
    </submittedName>
</protein>
<keyword evidence="3" id="KW-1185">Reference proteome</keyword>
<accession>A0ABR5XYS3</accession>
<name>A0ABR5XYS3_9PROT</name>
<evidence type="ECO:0000313" key="3">
    <source>
        <dbReference type="Proteomes" id="UP000076167"/>
    </source>
</evidence>
<dbReference type="EMBL" id="LPXL01000043">
    <property type="protein sequence ID" value="KZD00025.1"/>
    <property type="molecule type" value="Genomic_DNA"/>
</dbReference>
<sequence length="80" mass="8406">MFRAAWSVRAVAFGDAGGGGVAGLACRWIKIVISGEAERRPGNRAPLKELDSRLRGNDGQVGNDDQVGNDNRIGRAVSAV</sequence>